<comment type="caution">
    <text evidence="1">The sequence shown here is derived from an EMBL/GenBank/DDBJ whole genome shotgun (WGS) entry which is preliminary data.</text>
</comment>
<protein>
    <submittedName>
        <fullName evidence="1">Uncharacterized protein</fullName>
    </submittedName>
</protein>
<proteinExistence type="predicted"/>
<keyword evidence="2" id="KW-1185">Reference proteome</keyword>
<organism evidence="1 2">
    <name type="scientific">Batillaria attramentaria</name>
    <dbReference type="NCBI Taxonomy" id="370345"/>
    <lineage>
        <taxon>Eukaryota</taxon>
        <taxon>Metazoa</taxon>
        <taxon>Spiralia</taxon>
        <taxon>Lophotrochozoa</taxon>
        <taxon>Mollusca</taxon>
        <taxon>Gastropoda</taxon>
        <taxon>Caenogastropoda</taxon>
        <taxon>Sorbeoconcha</taxon>
        <taxon>Cerithioidea</taxon>
        <taxon>Batillariidae</taxon>
        <taxon>Batillaria</taxon>
    </lineage>
</organism>
<dbReference type="EMBL" id="JACVVK020000129">
    <property type="protein sequence ID" value="KAK7490202.1"/>
    <property type="molecule type" value="Genomic_DNA"/>
</dbReference>
<dbReference type="AlphaFoldDB" id="A0ABD0KSJ6"/>
<evidence type="ECO:0000313" key="1">
    <source>
        <dbReference type="EMBL" id="KAK7490202.1"/>
    </source>
</evidence>
<accession>A0ABD0KSJ6</accession>
<dbReference type="Proteomes" id="UP001519460">
    <property type="component" value="Unassembled WGS sequence"/>
</dbReference>
<gene>
    <name evidence="1" type="ORF">BaRGS_00018547</name>
</gene>
<feature type="non-terminal residue" evidence="1">
    <location>
        <position position="82"/>
    </location>
</feature>
<name>A0ABD0KSJ6_9CAEN</name>
<sequence length="82" mass="8753">MLVAPISVQRSHYTESPNDVGLARTVAQTVQYIGHHIAIDQGTSLADGQRGAVPTPRLTLKSCPLLPYESRSGPSGKNTLVK</sequence>
<reference evidence="1 2" key="1">
    <citation type="journal article" date="2023" name="Sci. Data">
        <title>Genome assembly of the Korean intertidal mud-creeper Batillaria attramentaria.</title>
        <authorList>
            <person name="Patra A.K."/>
            <person name="Ho P.T."/>
            <person name="Jun S."/>
            <person name="Lee S.J."/>
            <person name="Kim Y."/>
            <person name="Won Y.J."/>
        </authorList>
    </citation>
    <scope>NUCLEOTIDE SEQUENCE [LARGE SCALE GENOMIC DNA]</scope>
    <source>
        <strain evidence="1">Wonlab-2016</strain>
    </source>
</reference>
<evidence type="ECO:0000313" key="2">
    <source>
        <dbReference type="Proteomes" id="UP001519460"/>
    </source>
</evidence>